<gene>
    <name evidence="4" type="ORF">CgunFtcFv8_002148</name>
</gene>
<dbReference type="EC" id="3.1.26.4" evidence="2"/>
<evidence type="ECO:0000313" key="4">
    <source>
        <dbReference type="EMBL" id="KAK5906265.1"/>
    </source>
</evidence>
<dbReference type="Pfam" id="PF00078">
    <property type="entry name" value="RVT_1"/>
    <property type="match status" value="1"/>
</dbReference>
<feature type="domain" description="Reverse transcriptase" evidence="3">
    <location>
        <begin position="76"/>
        <end position="146"/>
    </location>
</feature>
<accession>A0AAN8CLZ8</accession>
<dbReference type="InterPro" id="IPR043502">
    <property type="entry name" value="DNA/RNA_pol_sf"/>
</dbReference>
<name>A0AAN8CLZ8_CHAGU</name>
<evidence type="ECO:0000313" key="5">
    <source>
        <dbReference type="Proteomes" id="UP001331515"/>
    </source>
</evidence>
<dbReference type="PANTHER" id="PTHR24559:SF435">
    <property type="entry name" value="RIBONUCLEASE H"/>
    <property type="match status" value="1"/>
</dbReference>
<dbReference type="InterPro" id="IPR053134">
    <property type="entry name" value="RNA-dir_DNA_polymerase"/>
</dbReference>
<evidence type="ECO:0000259" key="3">
    <source>
        <dbReference type="Pfam" id="PF00078"/>
    </source>
</evidence>
<proteinExistence type="inferred from homology"/>
<organism evidence="4 5">
    <name type="scientific">Champsocephalus gunnari</name>
    <name type="common">Mackerel icefish</name>
    <dbReference type="NCBI Taxonomy" id="52237"/>
    <lineage>
        <taxon>Eukaryota</taxon>
        <taxon>Metazoa</taxon>
        <taxon>Chordata</taxon>
        <taxon>Craniata</taxon>
        <taxon>Vertebrata</taxon>
        <taxon>Euteleostomi</taxon>
        <taxon>Actinopterygii</taxon>
        <taxon>Neopterygii</taxon>
        <taxon>Teleostei</taxon>
        <taxon>Neoteleostei</taxon>
        <taxon>Acanthomorphata</taxon>
        <taxon>Eupercaria</taxon>
        <taxon>Perciformes</taxon>
        <taxon>Notothenioidei</taxon>
        <taxon>Channichthyidae</taxon>
        <taxon>Champsocephalus</taxon>
    </lineage>
</organism>
<dbReference type="Proteomes" id="UP001331515">
    <property type="component" value="Unassembled WGS sequence"/>
</dbReference>
<dbReference type="Gene3D" id="3.10.10.10">
    <property type="entry name" value="HIV Type 1 Reverse Transcriptase, subunit A, domain 1"/>
    <property type="match status" value="1"/>
</dbReference>
<reference evidence="4 5" key="1">
    <citation type="journal article" date="2023" name="Mol. Biol. Evol.">
        <title>Genomics of Secondarily Temperate Adaptation in the Only Non-Antarctic Icefish.</title>
        <authorList>
            <person name="Rivera-Colon A.G."/>
            <person name="Rayamajhi N."/>
            <person name="Minhas B.F."/>
            <person name="Madrigal G."/>
            <person name="Bilyk K.T."/>
            <person name="Yoon V."/>
            <person name="Hune M."/>
            <person name="Gregory S."/>
            <person name="Cheng C.H.C."/>
            <person name="Catchen J.M."/>
        </authorList>
    </citation>
    <scope>NUCLEOTIDE SEQUENCE [LARGE SCALE GENOMIC DNA]</scope>
    <source>
        <tissue evidence="4">White muscle</tissue>
    </source>
</reference>
<dbReference type="AlphaFoldDB" id="A0AAN8CLZ8"/>
<sequence>MLFEESDVFARGEGDIGCIPDLQLKINVVDNKPVQKNYNSIPKPLYKEVKDYVQNLLNRGWIRKSVSSYSSPVVCVRKKDQSLRLCVDFRGLNQKTVPDRHPLPRIQDLLDSLGGNTWFSILDQGRAYHQGFVSEESRHLTAFRLKAVRCLY</sequence>
<dbReference type="SUPFAM" id="SSF56672">
    <property type="entry name" value="DNA/RNA polymerases"/>
    <property type="match status" value="1"/>
</dbReference>
<dbReference type="PANTHER" id="PTHR24559">
    <property type="entry name" value="TRANSPOSON TY3-I GAG-POL POLYPROTEIN"/>
    <property type="match status" value="1"/>
</dbReference>
<dbReference type="GO" id="GO:0004523">
    <property type="term" value="F:RNA-DNA hybrid ribonuclease activity"/>
    <property type="evidence" value="ECO:0007669"/>
    <property type="project" value="UniProtKB-EC"/>
</dbReference>
<dbReference type="InterPro" id="IPR043128">
    <property type="entry name" value="Rev_trsase/Diguanyl_cyclase"/>
</dbReference>
<dbReference type="CDD" id="cd01647">
    <property type="entry name" value="RT_LTR"/>
    <property type="match status" value="1"/>
</dbReference>
<keyword evidence="5" id="KW-1185">Reference proteome</keyword>
<dbReference type="Gene3D" id="3.30.70.270">
    <property type="match status" value="1"/>
</dbReference>
<dbReference type="EMBL" id="JAURVH010001530">
    <property type="protein sequence ID" value="KAK5906265.1"/>
    <property type="molecule type" value="Genomic_DNA"/>
</dbReference>
<comment type="caution">
    <text evidence="4">The sequence shown here is derived from an EMBL/GenBank/DDBJ whole genome shotgun (WGS) entry which is preliminary data.</text>
</comment>
<evidence type="ECO:0000256" key="2">
    <source>
        <dbReference type="ARBA" id="ARBA00012180"/>
    </source>
</evidence>
<protein>
    <recommendedName>
        <fullName evidence="2">ribonuclease H</fullName>
        <ecNumber evidence="2">3.1.26.4</ecNumber>
    </recommendedName>
</protein>
<evidence type="ECO:0000256" key="1">
    <source>
        <dbReference type="ARBA" id="ARBA00010879"/>
    </source>
</evidence>
<comment type="similarity">
    <text evidence="1">Belongs to the beta type-B retroviral polymerase family. HERV class-II K(HML-2) pol subfamily.</text>
</comment>
<dbReference type="InterPro" id="IPR000477">
    <property type="entry name" value="RT_dom"/>
</dbReference>